<accession>Q5C7F0</accession>
<feature type="non-terminal residue" evidence="1">
    <location>
        <position position="1"/>
    </location>
</feature>
<sequence>TGYSTTVQNPITYYNRMVDTTNKCDWKTVSIDQSEKHTANNNNNGVHGISPQTPRIIYVSKWKPVDEENSSKLTANHNKIISVSELSKPSTTSYDSDLNQIQTNQISHHIVTPNCKTRMVTIHYSDNDNL</sequence>
<name>Q5C7F0_SCHJA</name>
<reference evidence="1" key="1">
    <citation type="journal article" date="2006" name="PLoS Pathog.">
        <title>New perspectives on host-parasite interplay by comparative transcriptomic and proteomic analyses of Schistosoma japonicum.</title>
        <authorList>
            <person name="Liu F."/>
            <person name="Lu J."/>
            <person name="Hu W."/>
            <person name="Wang S.Y."/>
            <person name="Cui S.J."/>
            <person name="Chi M."/>
            <person name="Yan Q."/>
            <person name="Wang X.R."/>
            <person name="Song H.D."/>
            <person name="Xu X.N."/>
            <person name="Wang J.J."/>
            <person name="Zhang X.L."/>
            <person name="Zhang X."/>
            <person name="Wang Z.Q."/>
            <person name="Xue C.L."/>
            <person name="Brindley P.J."/>
            <person name="McManus D.P."/>
            <person name="Yang P.Y."/>
            <person name="Feng Z."/>
            <person name="Chen Z."/>
            <person name="Han Z.G."/>
        </authorList>
    </citation>
    <scope>NUCLEOTIDE SEQUENCE</scope>
</reference>
<dbReference type="EMBL" id="AY808535">
    <property type="protein sequence ID" value="AAX24424.2"/>
    <property type="molecule type" value="mRNA"/>
</dbReference>
<dbReference type="AlphaFoldDB" id="Q5C7F0"/>
<protein>
    <submittedName>
        <fullName evidence="1">SJCHGC07658 protein</fullName>
    </submittedName>
</protein>
<proteinExistence type="evidence at transcript level"/>
<evidence type="ECO:0000313" key="1">
    <source>
        <dbReference type="EMBL" id="AAX24424.2"/>
    </source>
</evidence>
<organism evidence="1">
    <name type="scientific">Schistosoma japonicum</name>
    <name type="common">Blood fluke</name>
    <dbReference type="NCBI Taxonomy" id="6182"/>
    <lineage>
        <taxon>Eukaryota</taxon>
        <taxon>Metazoa</taxon>
        <taxon>Spiralia</taxon>
        <taxon>Lophotrochozoa</taxon>
        <taxon>Platyhelminthes</taxon>
        <taxon>Trematoda</taxon>
        <taxon>Digenea</taxon>
        <taxon>Strigeidida</taxon>
        <taxon>Schistosomatoidea</taxon>
        <taxon>Schistosomatidae</taxon>
        <taxon>Schistosoma</taxon>
    </lineage>
</organism>